<protein>
    <submittedName>
        <fullName evidence="3">Type VI secretion system-associated FHA domain protein TagH</fullName>
    </submittedName>
</protein>
<dbReference type="Proteomes" id="UP001176468">
    <property type="component" value="Unassembled WGS sequence"/>
</dbReference>
<evidence type="ECO:0000259" key="2">
    <source>
        <dbReference type="Pfam" id="PF20232"/>
    </source>
</evidence>
<accession>A0ABT9A1X1</accession>
<organism evidence="3 4">
    <name type="scientific">Sphingomonas immobilis</name>
    <dbReference type="NCBI Taxonomy" id="3063997"/>
    <lineage>
        <taxon>Bacteria</taxon>
        <taxon>Pseudomonadati</taxon>
        <taxon>Pseudomonadota</taxon>
        <taxon>Alphaproteobacteria</taxon>
        <taxon>Sphingomonadales</taxon>
        <taxon>Sphingomonadaceae</taxon>
        <taxon>Sphingomonas</taxon>
    </lineage>
</organism>
<feature type="non-terminal residue" evidence="3">
    <location>
        <position position="1"/>
    </location>
</feature>
<name>A0ABT9A1X1_9SPHN</name>
<feature type="region of interest" description="Disordered" evidence="1">
    <location>
        <begin position="1"/>
        <end position="33"/>
    </location>
</feature>
<comment type="caution">
    <text evidence="3">The sequence shown here is derived from an EMBL/GenBank/DDBJ whole genome shotgun (WGS) entry which is preliminary data.</text>
</comment>
<proteinExistence type="predicted"/>
<evidence type="ECO:0000256" key="1">
    <source>
        <dbReference type="SAM" id="MobiDB-lite"/>
    </source>
</evidence>
<dbReference type="RefSeq" id="WP_304562282.1">
    <property type="nucleotide sequence ID" value="NZ_JAUQSZ010000011.1"/>
</dbReference>
<dbReference type="NCBIfam" id="TIGR03354">
    <property type="entry name" value="VI_FHA"/>
    <property type="match status" value="1"/>
</dbReference>
<evidence type="ECO:0000313" key="3">
    <source>
        <dbReference type="EMBL" id="MDO7843823.1"/>
    </source>
</evidence>
<evidence type="ECO:0000313" key="4">
    <source>
        <dbReference type="Proteomes" id="UP001176468"/>
    </source>
</evidence>
<sequence length="228" mass="24290">PGQRPPQAPPRQAAPPPPPSAPPAPPPQAAPAVPADAFVAAFVKATGVEPGQVKDMSPATLDRAGQLFRRLVAGLVVMIEARARAKSQMGAESTSFSMDGNNPIKFARTPEEAMAALLNPSVRGFMEAGAAIDDAYFDLQSHQIATLKAMQGALRSTLDRFSPTAIKKRAETGGLMSKIMPGAKEAALWQAYEKEFGGVAQGSDEAFMDVFAKEFRKAYDEQNHKRGK</sequence>
<dbReference type="Pfam" id="PF20232">
    <property type="entry name" value="T6SS_FHA_C"/>
    <property type="match status" value="1"/>
</dbReference>
<keyword evidence="4" id="KW-1185">Reference proteome</keyword>
<feature type="compositionally biased region" description="Pro residues" evidence="1">
    <location>
        <begin position="1"/>
        <end position="29"/>
    </location>
</feature>
<dbReference type="EMBL" id="JAUQSZ010000011">
    <property type="protein sequence ID" value="MDO7843823.1"/>
    <property type="molecule type" value="Genomic_DNA"/>
</dbReference>
<gene>
    <name evidence="3" type="primary">tagH</name>
    <name evidence="3" type="ORF">Q5H94_15935</name>
</gene>
<reference evidence="3" key="1">
    <citation type="submission" date="2023-07" db="EMBL/GenBank/DDBJ databases">
        <authorList>
            <person name="Kim M.K."/>
        </authorList>
    </citation>
    <scope>NUCLEOTIDE SEQUENCE</scope>
    <source>
        <strain evidence="3">CA1-15</strain>
    </source>
</reference>
<feature type="domain" description="Type VI secretion system FHA" evidence="2">
    <location>
        <begin position="46"/>
        <end position="222"/>
    </location>
</feature>
<dbReference type="InterPro" id="IPR046883">
    <property type="entry name" value="T6SS_FHA_C"/>
</dbReference>
<dbReference type="InterPro" id="IPR017735">
    <property type="entry name" value="T6SS_FHA"/>
</dbReference>